<dbReference type="Proteomes" id="UP000004344">
    <property type="component" value="Unassembled WGS sequence"/>
</dbReference>
<accession>G6FNU2</accession>
<dbReference type="RefSeq" id="WP_009454483.1">
    <property type="nucleotide sequence ID" value="NZ_AGIZ01000002.1"/>
</dbReference>
<feature type="transmembrane region" description="Helical" evidence="1">
    <location>
        <begin position="39"/>
        <end position="59"/>
    </location>
</feature>
<dbReference type="PATRIC" id="fig|741277.3.peg.604"/>
<gene>
    <name evidence="2" type="ORF">FJSC11DRAFT_0522</name>
</gene>
<name>G6FNU2_9CYAN</name>
<evidence type="ECO:0000256" key="1">
    <source>
        <dbReference type="SAM" id="Phobius"/>
    </source>
</evidence>
<keyword evidence="1" id="KW-1133">Transmembrane helix</keyword>
<evidence type="ECO:0008006" key="4">
    <source>
        <dbReference type="Google" id="ProtNLM"/>
    </source>
</evidence>
<feature type="transmembrane region" description="Helical" evidence="1">
    <location>
        <begin position="9"/>
        <end position="27"/>
    </location>
</feature>
<sequence length="105" mass="11667">MKSIQGSRIVGLSALEIGTMVAVIWLVHGIDEQGMRMTIGGTARTSCILFLCAFVASALRRIWSNSISAWLLQNRRYLGLSFAVSHTYHAIACTGLWFVTYWCLP</sequence>
<protein>
    <recommendedName>
        <fullName evidence="4">Ferric oxidoreductase domain-containing protein</fullName>
    </recommendedName>
</protein>
<keyword evidence="3" id="KW-1185">Reference proteome</keyword>
<dbReference type="AlphaFoldDB" id="G6FNU2"/>
<reference evidence="2 3" key="1">
    <citation type="submission" date="2011-09" db="EMBL/GenBank/DDBJ databases">
        <title>The draft genome of Fischerella sp. JSC-11.</title>
        <authorList>
            <consortium name="US DOE Joint Genome Institute (JGI-PGF)"/>
            <person name="Lucas S."/>
            <person name="Han J."/>
            <person name="Lapidus A."/>
            <person name="Cheng J.-F."/>
            <person name="Goodwin L."/>
            <person name="Pitluck S."/>
            <person name="Peters L."/>
            <person name="Land M.L."/>
            <person name="Hauser L."/>
            <person name="Sarkisova S."/>
            <person name="Bryant D.A."/>
            <person name="Brown I."/>
            <person name="Woyke T.J."/>
        </authorList>
    </citation>
    <scope>NUCLEOTIDE SEQUENCE [LARGE SCALE GENOMIC DNA]</scope>
    <source>
        <strain evidence="2 3">JSC-11</strain>
    </source>
</reference>
<dbReference type="EMBL" id="AGIZ01000002">
    <property type="protein sequence ID" value="EHC18542.1"/>
    <property type="molecule type" value="Genomic_DNA"/>
</dbReference>
<keyword evidence="1" id="KW-0472">Membrane</keyword>
<comment type="caution">
    <text evidence="2">The sequence shown here is derived from an EMBL/GenBank/DDBJ whole genome shotgun (WGS) entry which is preliminary data.</text>
</comment>
<feature type="transmembrane region" description="Helical" evidence="1">
    <location>
        <begin position="80"/>
        <end position="102"/>
    </location>
</feature>
<proteinExistence type="predicted"/>
<dbReference type="GeneID" id="35799406"/>
<keyword evidence="1" id="KW-0812">Transmembrane</keyword>
<organism evidence="2 3">
    <name type="scientific">Fischerella thermalis JSC-11</name>
    <dbReference type="NCBI Taxonomy" id="741277"/>
    <lineage>
        <taxon>Bacteria</taxon>
        <taxon>Bacillati</taxon>
        <taxon>Cyanobacteriota</taxon>
        <taxon>Cyanophyceae</taxon>
        <taxon>Nostocales</taxon>
        <taxon>Hapalosiphonaceae</taxon>
        <taxon>Fischerella</taxon>
    </lineage>
</organism>
<evidence type="ECO:0000313" key="3">
    <source>
        <dbReference type="Proteomes" id="UP000004344"/>
    </source>
</evidence>
<evidence type="ECO:0000313" key="2">
    <source>
        <dbReference type="EMBL" id="EHC18542.1"/>
    </source>
</evidence>